<protein>
    <submittedName>
        <fullName evidence="1">Uncharacterized protein</fullName>
    </submittedName>
</protein>
<gene>
    <name evidence="1" type="ORF">C7212DRAFT_364107</name>
</gene>
<sequence length="395" mass="44976">MHILGNLVWNQARYWAVTKIGQELAECTNVSEFRLAPICSEKSLQHLGETIRRLRLDKLVVVGRITEVSPLLRLRHLVESAKAGSHQPWDQSYVGFDCEDTVTSRGTLLSAEHLRSLMLRDCTNINRVLSRLGERSESLGSLRSLSIEYGRRRQLFDPISAIITANYPPLQRVEVETGRADCEIHLINACRSLGGLELDLSFFSVQEALRMLGAVGNSKETLKYLRLGILRNLHWQRMGIIGVTPGPKFFEMETITQLNTFQSLRQLSLCLCFSPQKISRVCRALPPGLELLELSYWNMDHKPSVVVRELMLMTYALKRRAVHTMAGSFPLKCIVMTRLKVWLGVERLDSRVWLVDEGSGRVLLYDENRVQDLYIGGQPFFEFAKIGLGIMLDEF</sequence>
<proteinExistence type="predicted"/>
<dbReference type="EMBL" id="PYWC01000035">
    <property type="protein sequence ID" value="PWW76284.1"/>
    <property type="molecule type" value="Genomic_DNA"/>
</dbReference>
<evidence type="ECO:0000313" key="2">
    <source>
        <dbReference type="Proteomes" id="UP000246991"/>
    </source>
</evidence>
<comment type="caution">
    <text evidence="1">The sequence shown here is derived from an EMBL/GenBank/DDBJ whole genome shotgun (WGS) entry which is preliminary data.</text>
</comment>
<accession>A0A317SPA5</accession>
<dbReference type="Proteomes" id="UP000246991">
    <property type="component" value="Unassembled WGS sequence"/>
</dbReference>
<keyword evidence="2" id="KW-1185">Reference proteome</keyword>
<dbReference type="OrthoDB" id="5402341at2759"/>
<reference evidence="1 2" key="1">
    <citation type="submission" date="2018-03" db="EMBL/GenBank/DDBJ databases">
        <title>Genomes of Pezizomycetes fungi and the evolution of truffles.</title>
        <authorList>
            <person name="Murat C."/>
            <person name="Payen T."/>
            <person name="Noel B."/>
            <person name="Kuo A."/>
            <person name="Martin F.M."/>
        </authorList>
    </citation>
    <scope>NUCLEOTIDE SEQUENCE [LARGE SCALE GENOMIC DNA]</scope>
    <source>
        <strain evidence="1">091103-1</strain>
    </source>
</reference>
<evidence type="ECO:0000313" key="1">
    <source>
        <dbReference type="EMBL" id="PWW76284.1"/>
    </source>
</evidence>
<dbReference type="AlphaFoldDB" id="A0A317SPA5"/>
<name>A0A317SPA5_9PEZI</name>
<organism evidence="1 2">
    <name type="scientific">Tuber magnatum</name>
    <name type="common">white Piedmont truffle</name>
    <dbReference type="NCBI Taxonomy" id="42249"/>
    <lineage>
        <taxon>Eukaryota</taxon>
        <taxon>Fungi</taxon>
        <taxon>Dikarya</taxon>
        <taxon>Ascomycota</taxon>
        <taxon>Pezizomycotina</taxon>
        <taxon>Pezizomycetes</taxon>
        <taxon>Pezizales</taxon>
        <taxon>Tuberaceae</taxon>
        <taxon>Tuber</taxon>
    </lineage>
</organism>